<dbReference type="Proteomes" id="UP001196413">
    <property type="component" value="Unassembled WGS sequence"/>
</dbReference>
<keyword evidence="2" id="KW-1185">Reference proteome</keyword>
<accession>A0AAD5WK70</accession>
<organism evidence="1 2">
    <name type="scientific">Parelaphostrongylus tenuis</name>
    <name type="common">Meningeal worm</name>
    <dbReference type="NCBI Taxonomy" id="148309"/>
    <lineage>
        <taxon>Eukaryota</taxon>
        <taxon>Metazoa</taxon>
        <taxon>Ecdysozoa</taxon>
        <taxon>Nematoda</taxon>
        <taxon>Chromadorea</taxon>
        <taxon>Rhabditida</taxon>
        <taxon>Rhabditina</taxon>
        <taxon>Rhabditomorpha</taxon>
        <taxon>Strongyloidea</taxon>
        <taxon>Metastrongylidae</taxon>
        <taxon>Parelaphostrongylus</taxon>
    </lineage>
</organism>
<proteinExistence type="predicted"/>
<protein>
    <submittedName>
        <fullName evidence="1">Uncharacterized protein</fullName>
    </submittedName>
</protein>
<evidence type="ECO:0000313" key="1">
    <source>
        <dbReference type="EMBL" id="KAJ1372846.1"/>
    </source>
</evidence>
<evidence type="ECO:0000313" key="2">
    <source>
        <dbReference type="Proteomes" id="UP001196413"/>
    </source>
</evidence>
<gene>
    <name evidence="1" type="ORF">KIN20_035130</name>
</gene>
<dbReference type="AlphaFoldDB" id="A0AAD5WK70"/>
<name>A0AAD5WK70_PARTN</name>
<dbReference type="EMBL" id="JAHQIW010007197">
    <property type="protein sequence ID" value="KAJ1372846.1"/>
    <property type="molecule type" value="Genomic_DNA"/>
</dbReference>
<reference evidence="1" key="1">
    <citation type="submission" date="2021-06" db="EMBL/GenBank/DDBJ databases">
        <title>Parelaphostrongylus tenuis whole genome reference sequence.</title>
        <authorList>
            <person name="Garwood T.J."/>
            <person name="Larsen P.A."/>
            <person name="Fountain-Jones N.M."/>
            <person name="Garbe J.R."/>
            <person name="Macchietto M.G."/>
            <person name="Kania S.A."/>
            <person name="Gerhold R.W."/>
            <person name="Richards J.E."/>
            <person name="Wolf T.M."/>
        </authorList>
    </citation>
    <scope>NUCLEOTIDE SEQUENCE</scope>
    <source>
        <strain evidence="1">MNPRO001-30</strain>
        <tissue evidence="1">Meninges</tissue>
    </source>
</reference>
<comment type="caution">
    <text evidence="1">The sequence shown here is derived from an EMBL/GenBank/DDBJ whole genome shotgun (WGS) entry which is preliminary data.</text>
</comment>
<sequence>MEQKSKNDLNLSARNLLSIQRIDPCAVAILDKEEGASCSRILQNRRRYSEGNDVKARLLFQSCSVSNFNQGMENVYYTSVVRLRPVFSSYEHSVLRR</sequence>